<sequence length="50" mass="5613">MTTQENDTSGMSYWDEPRGRTRVLILFTVAVSSLTMNAILLVYYAKGGVR</sequence>
<dbReference type="RefSeq" id="WP_212021249.1">
    <property type="nucleotide sequence ID" value="NZ_JAAFYZ010000318.1"/>
</dbReference>
<comment type="caution">
    <text evidence="2">The sequence shown here is derived from an EMBL/GenBank/DDBJ whole genome shotgun (WGS) entry which is preliminary data.</text>
</comment>
<evidence type="ECO:0000256" key="1">
    <source>
        <dbReference type="SAM" id="Phobius"/>
    </source>
</evidence>
<keyword evidence="1" id="KW-0812">Transmembrane</keyword>
<keyword evidence="3" id="KW-1185">Reference proteome</keyword>
<dbReference type="Proteomes" id="UP000730482">
    <property type="component" value="Unassembled WGS sequence"/>
</dbReference>
<evidence type="ECO:0000313" key="3">
    <source>
        <dbReference type="Proteomes" id="UP000730482"/>
    </source>
</evidence>
<evidence type="ECO:0000313" key="2">
    <source>
        <dbReference type="EMBL" id="MBS2554084.1"/>
    </source>
</evidence>
<name>A0ABS5L7I0_9ACTN</name>
<proteinExistence type="predicted"/>
<gene>
    <name evidence="2" type="ORF">KGQ19_45250</name>
</gene>
<organism evidence="2 3">
    <name type="scientific">Catenulispora pinistramenti</name>
    <dbReference type="NCBI Taxonomy" id="2705254"/>
    <lineage>
        <taxon>Bacteria</taxon>
        <taxon>Bacillati</taxon>
        <taxon>Actinomycetota</taxon>
        <taxon>Actinomycetes</taxon>
        <taxon>Catenulisporales</taxon>
        <taxon>Catenulisporaceae</taxon>
        <taxon>Catenulispora</taxon>
    </lineage>
</organism>
<protein>
    <submittedName>
        <fullName evidence="2">Uncharacterized protein</fullName>
    </submittedName>
</protein>
<feature type="transmembrane region" description="Helical" evidence="1">
    <location>
        <begin position="23"/>
        <end position="45"/>
    </location>
</feature>
<dbReference type="EMBL" id="JAAFYZ010000318">
    <property type="protein sequence ID" value="MBS2554084.1"/>
    <property type="molecule type" value="Genomic_DNA"/>
</dbReference>
<keyword evidence="1" id="KW-0472">Membrane</keyword>
<reference evidence="2 3" key="1">
    <citation type="submission" date="2020-02" db="EMBL/GenBank/DDBJ databases">
        <title>Acidophilic actinobacteria isolated from forest soil.</title>
        <authorList>
            <person name="Golinska P."/>
        </authorList>
    </citation>
    <scope>NUCLEOTIDE SEQUENCE [LARGE SCALE GENOMIC DNA]</scope>
    <source>
        <strain evidence="2 3">NL8</strain>
    </source>
</reference>
<accession>A0ABS5L7I0</accession>
<keyword evidence="1" id="KW-1133">Transmembrane helix</keyword>